<gene>
    <name evidence="11" type="ORF">EHW97_11150</name>
</gene>
<evidence type="ECO:0000313" key="11">
    <source>
        <dbReference type="EMBL" id="RQN02984.1"/>
    </source>
</evidence>
<evidence type="ECO:0000256" key="5">
    <source>
        <dbReference type="ARBA" id="ARBA00022692"/>
    </source>
</evidence>
<evidence type="ECO:0000313" key="12">
    <source>
        <dbReference type="Proteomes" id="UP000275225"/>
    </source>
</evidence>
<feature type="transmembrane region" description="Helical" evidence="9">
    <location>
        <begin position="20"/>
        <end position="42"/>
    </location>
</feature>
<dbReference type="RefSeq" id="WP_124237247.1">
    <property type="nucleotide sequence ID" value="NZ_JBHUFI010000013.1"/>
</dbReference>
<feature type="transmembrane region" description="Helical" evidence="9">
    <location>
        <begin position="62"/>
        <end position="80"/>
    </location>
</feature>
<evidence type="ECO:0000256" key="4">
    <source>
        <dbReference type="ARBA" id="ARBA00022519"/>
    </source>
</evidence>
<sequence>MSQPGDPVVEQQGPSERGPLRYIAVVEEVIGGVLVLVIFGFVLLQAVQRYTPGPTWVGAGEMARFALPVLTFLLVGLLYGRSGHIVVRVIERYVRGRAARVLAVITHLVVAFTALLLLNEAWLLFQSSGNQSTPALGLPMTWIYLLPLIGVALLLVRAVLAVVWPGSTAVDPQNDDTEVQA</sequence>
<dbReference type="PANTHER" id="PTHR35011:SF2">
    <property type="entry name" value="2,3-DIKETO-L-GULONATE TRAP TRANSPORTER SMALL PERMEASE PROTEIN YIAM"/>
    <property type="match status" value="1"/>
</dbReference>
<evidence type="ECO:0000256" key="1">
    <source>
        <dbReference type="ARBA" id="ARBA00004429"/>
    </source>
</evidence>
<evidence type="ECO:0000256" key="9">
    <source>
        <dbReference type="SAM" id="Phobius"/>
    </source>
</evidence>
<keyword evidence="4" id="KW-0997">Cell inner membrane</keyword>
<organism evidence="11 12">
    <name type="scientific">Aeromicrobium camelliae</name>
    <dbReference type="NCBI Taxonomy" id="1538144"/>
    <lineage>
        <taxon>Bacteria</taxon>
        <taxon>Bacillati</taxon>
        <taxon>Actinomycetota</taxon>
        <taxon>Actinomycetes</taxon>
        <taxon>Propionibacteriales</taxon>
        <taxon>Nocardioidaceae</taxon>
        <taxon>Aeromicrobium</taxon>
    </lineage>
</organism>
<proteinExistence type="inferred from homology"/>
<protein>
    <submittedName>
        <fullName evidence="11">TRAP transporter small permease subunit</fullName>
    </submittedName>
</protein>
<dbReference type="InterPro" id="IPR007387">
    <property type="entry name" value="TRAP_DctQ"/>
</dbReference>
<feature type="transmembrane region" description="Helical" evidence="9">
    <location>
        <begin position="142"/>
        <end position="164"/>
    </location>
</feature>
<dbReference type="GO" id="GO:0022857">
    <property type="term" value="F:transmembrane transporter activity"/>
    <property type="evidence" value="ECO:0007669"/>
    <property type="project" value="TreeGrafter"/>
</dbReference>
<evidence type="ECO:0000256" key="6">
    <source>
        <dbReference type="ARBA" id="ARBA00022989"/>
    </source>
</evidence>
<evidence type="ECO:0000259" key="10">
    <source>
        <dbReference type="Pfam" id="PF04290"/>
    </source>
</evidence>
<evidence type="ECO:0000256" key="7">
    <source>
        <dbReference type="ARBA" id="ARBA00023136"/>
    </source>
</evidence>
<dbReference type="PANTHER" id="PTHR35011">
    <property type="entry name" value="2,3-DIKETO-L-GULONATE TRAP TRANSPORTER SMALL PERMEASE PROTEIN YIAM"/>
    <property type="match status" value="1"/>
</dbReference>
<dbReference type="EMBL" id="RQJX01000015">
    <property type="protein sequence ID" value="RQN02984.1"/>
    <property type="molecule type" value="Genomic_DNA"/>
</dbReference>
<keyword evidence="5 9" id="KW-0812">Transmembrane</keyword>
<keyword evidence="6 9" id="KW-1133">Transmembrane helix</keyword>
<keyword evidence="2" id="KW-0813">Transport</keyword>
<evidence type="ECO:0000256" key="8">
    <source>
        <dbReference type="ARBA" id="ARBA00038436"/>
    </source>
</evidence>
<name>A0A3N6XZ39_9ACTN</name>
<dbReference type="GO" id="GO:0015740">
    <property type="term" value="P:C4-dicarboxylate transport"/>
    <property type="evidence" value="ECO:0007669"/>
    <property type="project" value="TreeGrafter"/>
</dbReference>
<keyword evidence="7 9" id="KW-0472">Membrane</keyword>
<dbReference type="Proteomes" id="UP000275225">
    <property type="component" value="Unassembled WGS sequence"/>
</dbReference>
<keyword evidence="12" id="KW-1185">Reference proteome</keyword>
<dbReference type="GO" id="GO:0005886">
    <property type="term" value="C:plasma membrane"/>
    <property type="evidence" value="ECO:0007669"/>
    <property type="project" value="UniProtKB-SubCell"/>
</dbReference>
<comment type="caution">
    <text evidence="11">The sequence shown here is derived from an EMBL/GenBank/DDBJ whole genome shotgun (WGS) entry which is preliminary data.</text>
</comment>
<dbReference type="AlphaFoldDB" id="A0A3N6XZ39"/>
<feature type="transmembrane region" description="Helical" evidence="9">
    <location>
        <begin position="101"/>
        <end position="122"/>
    </location>
</feature>
<dbReference type="InterPro" id="IPR055348">
    <property type="entry name" value="DctQ"/>
</dbReference>
<evidence type="ECO:0000256" key="2">
    <source>
        <dbReference type="ARBA" id="ARBA00022448"/>
    </source>
</evidence>
<accession>A0A3N6XZ39</accession>
<dbReference type="Pfam" id="PF04290">
    <property type="entry name" value="DctQ"/>
    <property type="match status" value="1"/>
</dbReference>
<keyword evidence="3" id="KW-1003">Cell membrane</keyword>
<evidence type="ECO:0000256" key="3">
    <source>
        <dbReference type="ARBA" id="ARBA00022475"/>
    </source>
</evidence>
<reference evidence="11 12" key="1">
    <citation type="submission" date="2018-11" db="EMBL/GenBank/DDBJ databases">
        <authorList>
            <person name="Li F."/>
        </authorList>
    </citation>
    <scope>NUCLEOTIDE SEQUENCE [LARGE SCALE GENOMIC DNA]</scope>
    <source>
        <strain evidence="11 12">YS17T</strain>
    </source>
</reference>
<dbReference type="OrthoDB" id="3557025at2"/>
<comment type="similarity">
    <text evidence="8">Belongs to the TRAP transporter small permease family.</text>
</comment>
<feature type="domain" description="Tripartite ATP-independent periplasmic transporters DctQ component" evidence="10">
    <location>
        <begin position="38"/>
        <end position="163"/>
    </location>
</feature>
<comment type="subcellular location">
    <subcellularLocation>
        <location evidence="1">Cell inner membrane</location>
        <topology evidence="1">Multi-pass membrane protein</topology>
    </subcellularLocation>
</comment>